<dbReference type="EMBL" id="FOWR01000007">
    <property type="protein sequence ID" value="SFP04470.1"/>
    <property type="molecule type" value="Genomic_DNA"/>
</dbReference>
<dbReference type="STRING" id="1121869.SAMN03084138_01165"/>
<name>A0A1I5M4N7_9GAMM</name>
<dbReference type="OrthoDB" id="5913938at2"/>
<accession>A0A1I5M4N7</accession>
<sequence>MYASCHKCGGEPALTNGFSLASRGARSAMLERQRHALGPLHAAVPQHTNVPLNKQHESDLPTAACSQSVLGRREIETSPIRIQMISKETFNSESAEREADSVAEQVIRSPAAPPCLVCQKKLIDASPSRHTVRLSRPQIPRNLQSIIPSGGTPLDAPLKQDMEQRFGYDFSHVRLHTDSRAASKASGLNARAYTVGSNIVFNRGEFQPDHASGRKTLAHELTHVVQQSQAGRSTTQFLSEADCSQNCSIKDGNTTETGKFSITAFADKEGPFLLLPATQKVGHAWVRLQDDKGNLWTYGFWPKEGYYANDMKADVDGCVHHPDITSHNKNNPARQTFELTAEQFNAAFKFAVTTCKNRPKYNLFGLQCTEFVKQMLDASGQGSAGGFGLIWESPNALASWIKTNALVLGMNTTGTTSADDQAGQGSVGFDLRYRHQFYSLLGNKLRLYGMGRAEISKPVKAGAAGFGLELNTQKVWLPELYLETGATIGDLNPTAGKNALGAGIMGSAGLRYSIDELAFVGIEYNVVKDIVNKDPELHRLMFSIGLRLF</sequence>
<feature type="domain" description="eCIS core" evidence="1">
    <location>
        <begin position="153"/>
        <end position="230"/>
    </location>
</feature>
<protein>
    <recommendedName>
        <fullName evidence="1">eCIS core domain-containing protein</fullName>
    </recommendedName>
</protein>
<organism evidence="2 3">
    <name type="scientific">Enterovibrio norvegicus DSM 15893</name>
    <dbReference type="NCBI Taxonomy" id="1121869"/>
    <lineage>
        <taxon>Bacteria</taxon>
        <taxon>Pseudomonadati</taxon>
        <taxon>Pseudomonadota</taxon>
        <taxon>Gammaproteobacteria</taxon>
        <taxon>Vibrionales</taxon>
        <taxon>Vibrionaceae</taxon>
        <taxon>Enterovibrio</taxon>
    </lineage>
</organism>
<evidence type="ECO:0000313" key="2">
    <source>
        <dbReference type="EMBL" id="SFP04470.1"/>
    </source>
</evidence>
<dbReference type="Proteomes" id="UP000182692">
    <property type="component" value="Unassembled WGS sequence"/>
</dbReference>
<gene>
    <name evidence="2" type="ORF">SAMN03084138_01165</name>
</gene>
<proteinExistence type="predicted"/>
<dbReference type="AlphaFoldDB" id="A0A1I5M4N7"/>
<evidence type="ECO:0000259" key="1">
    <source>
        <dbReference type="Pfam" id="PF13699"/>
    </source>
</evidence>
<dbReference type="InterPro" id="IPR025295">
    <property type="entry name" value="eCIS_core_dom"/>
</dbReference>
<dbReference type="Pfam" id="PF13699">
    <property type="entry name" value="eCIS_core"/>
    <property type="match status" value="1"/>
</dbReference>
<reference evidence="2 3" key="1">
    <citation type="submission" date="2016-10" db="EMBL/GenBank/DDBJ databases">
        <authorList>
            <person name="de Groot N.N."/>
        </authorList>
    </citation>
    <scope>NUCLEOTIDE SEQUENCE [LARGE SCALE GENOMIC DNA]</scope>
    <source>
        <strain evidence="2 3">DSM 15893</strain>
    </source>
</reference>
<evidence type="ECO:0000313" key="3">
    <source>
        <dbReference type="Proteomes" id="UP000182692"/>
    </source>
</evidence>